<evidence type="ECO:0000256" key="6">
    <source>
        <dbReference type="ARBA" id="ARBA00022655"/>
    </source>
</evidence>
<dbReference type="Gene3D" id="3.40.50.720">
    <property type="entry name" value="NAD(P)-binding Rossmann-like Domain"/>
    <property type="match status" value="1"/>
</dbReference>
<comment type="pathway">
    <text evidence="2 11">Cofactor biosynthesis; (R)-pantothenate biosynthesis; (R)-pantoate from 3-methyl-2-oxobutanoate: step 2/2.</text>
</comment>
<dbReference type="NCBIfam" id="NF005093">
    <property type="entry name" value="PRK06522.2-4"/>
    <property type="match status" value="1"/>
</dbReference>
<evidence type="ECO:0000256" key="5">
    <source>
        <dbReference type="ARBA" id="ARBA00019465"/>
    </source>
</evidence>
<keyword evidence="8 11" id="KW-0560">Oxidoreductase</keyword>
<dbReference type="Pfam" id="PF08546">
    <property type="entry name" value="ApbA_C"/>
    <property type="match status" value="1"/>
</dbReference>
<comment type="function">
    <text evidence="1 11">Catalyzes the NADPH-dependent reduction of ketopantoate into pantoic acid.</text>
</comment>
<keyword evidence="7 11" id="KW-0521">NADP</keyword>
<reference evidence="14 15" key="1">
    <citation type="submission" date="2023-10" db="EMBL/GenBank/DDBJ databases">
        <title>Niallia locisalis sp.nov. isolated from a salt pond sample.</title>
        <authorList>
            <person name="Li X.-J."/>
            <person name="Dong L."/>
        </authorList>
    </citation>
    <scope>NUCLEOTIDE SEQUENCE [LARGE SCALE GENOMIC DNA]</scope>
    <source>
        <strain evidence="14 15">DSM 29761</strain>
    </source>
</reference>
<keyword evidence="15" id="KW-1185">Reference proteome</keyword>
<feature type="domain" description="Ketopantoate reductase N-terminal" evidence="12">
    <location>
        <begin position="3"/>
        <end position="147"/>
    </location>
</feature>
<dbReference type="RefSeq" id="WP_338451954.1">
    <property type="nucleotide sequence ID" value="NZ_CP137640.1"/>
</dbReference>
<dbReference type="InterPro" id="IPR013332">
    <property type="entry name" value="KPR_N"/>
</dbReference>
<gene>
    <name evidence="14" type="ORF">R4Z09_08810</name>
</gene>
<evidence type="ECO:0000256" key="4">
    <source>
        <dbReference type="ARBA" id="ARBA00013014"/>
    </source>
</evidence>
<dbReference type="InterPro" id="IPR008927">
    <property type="entry name" value="6-PGluconate_DH-like_C_sf"/>
</dbReference>
<evidence type="ECO:0000256" key="3">
    <source>
        <dbReference type="ARBA" id="ARBA00007870"/>
    </source>
</evidence>
<evidence type="ECO:0000256" key="8">
    <source>
        <dbReference type="ARBA" id="ARBA00023002"/>
    </source>
</evidence>
<proteinExistence type="inferred from homology"/>
<dbReference type="Pfam" id="PF02558">
    <property type="entry name" value="ApbA"/>
    <property type="match status" value="1"/>
</dbReference>
<feature type="domain" description="Ketopantoate reductase C-terminal" evidence="13">
    <location>
        <begin position="174"/>
        <end position="293"/>
    </location>
</feature>
<evidence type="ECO:0000256" key="1">
    <source>
        <dbReference type="ARBA" id="ARBA00002919"/>
    </source>
</evidence>
<evidence type="ECO:0000313" key="14">
    <source>
        <dbReference type="EMBL" id="WVX83063.1"/>
    </source>
</evidence>
<dbReference type="SUPFAM" id="SSF51735">
    <property type="entry name" value="NAD(P)-binding Rossmann-fold domains"/>
    <property type="match status" value="1"/>
</dbReference>
<dbReference type="EC" id="1.1.1.169" evidence="4 11"/>
<evidence type="ECO:0000259" key="12">
    <source>
        <dbReference type="Pfam" id="PF02558"/>
    </source>
</evidence>
<dbReference type="NCBIfam" id="TIGR00745">
    <property type="entry name" value="apbA_panE"/>
    <property type="match status" value="1"/>
</dbReference>
<dbReference type="InterPro" id="IPR003710">
    <property type="entry name" value="ApbA"/>
</dbReference>
<sequence length="298" mass="33976">MKIGIIGGGSIGLLFAYYLHRNHSVCLYVRSKEQAEQLQEKGLFLACGKEEKQVSLDVKLASEWLGEEEATFIAVKQYHLADLIEQLRAFNKPDKVLLFLQNGMGHIKMLRNLFGEIYVGTVEHGALKTSANRVIHTGIGLTRLAPFRHSFTEHQDFSHKIHSVDFPFLIEEDYEKMLMKKLVVNAVINPLTAILQVENGELIHNPHFFQMVKMMFTEIEKSLLLQNSEDYFQNVIAVCEKTAPNQSSMLRDLLENRPTEIDAILGFILEKAAEREINTPIIESLYQAVKGKEYRVGE</sequence>
<comment type="catalytic activity">
    <reaction evidence="10 11">
        <text>(R)-pantoate + NADP(+) = 2-dehydropantoate + NADPH + H(+)</text>
        <dbReference type="Rhea" id="RHEA:16233"/>
        <dbReference type="ChEBI" id="CHEBI:11561"/>
        <dbReference type="ChEBI" id="CHEBI:15378"/>
        <dbReference type="ChEBI" id="CHEBI:15980"/>
        <dbReference type="ChEBI" id="CHEBI:57783"/>
        <dbReference type="ChEBI" id="CHEBI:58349"/>
        <dbReference type="EC" id="1.1.1.169"/>
    </reaction>
</comment>
<evidence type="ECO:0000313" key="15">
    <source>
        <dbReference type="Proteomes" id="UP001357223"/>
    </source>
</evidence>
<dbReference type="EMBL" id="CP137640">
    <property type="protein sequence ID" value="WVX83063.1"/>
    <property type="molecule type" value="Genomic_DNA"/>
</dbReference>
<evidence type="ECO:0000256" key="10">
    <source>
        <dbReference type="ARBA" id="ARBA00048793"/>
    </source>
</evidence>
<evidence type="ECO:0000256" key="9">
    <source>
        <dbReference type="ARBA" id="ARBA00032024"/>
    </source>
</evidence>
<dbReference type="PANTHER" id="PTHR43765:SF2">
    <property type="entry name" value="2-DEHYDROPANTOATE 2-REDUCTASE"/>
    <property type="match status" value="1"/>
</dbReference>
<evidence type="ECO:0000256" key="2">
    <source>
        <dbReference type="ARBA" id="ARBA00004994"/>
    </source>
</evidence>
<dbReference type="InterPro" id="IPR036291">
    <property type="entry name" value="NAD(P)-bd_dom_sf"/>
</dbReference>
<keyword evidence="6 11" id="KW-0566">Pantothenate biosynthesis</keyword>
<dbReference type="Gene3D" id="1.10.1040.10">
    <property type="entry name" value="N-(1-d-carboxylethyl)-l-norvaline Dehydrogenase, domain 2"/>
    <property type="match status" value="1"/>
</dbReference>
<dbReference type="InterPro" id="IPR013328">
    <property type="entry name" value="6PGD_dom2"/>
</dbReference>
<evidence type="ECO:0000259" key="13">
    <source>
        <dbReference type="Pfam" id="PF08546"/>
    </source>
</evidence>
<comment type="similarity">
    <text evidence="3 11">Belongs to the ketopantoate reductase family.</text>
</comment>
<dbReference type="Proteomes" id="UP001357223">
    <property type="component" value="Chromosome"/>
</dbReference>
<dbReference type="GO" id="GO:0008677">
    <property type="term" value="F:2-dehydropantoate 2-reductase activity"/>
    <property type="evidence" value="ECO:0007669"/>
    <property type="project" value="UniProtKB-EC"/>
</dbReference>
<dbReference type="InterPro" id="IPR013752">
    <property type="entry name" value="KPA_reductase"/>
</dbReference>
<dbReference type="PANTHER" id="PTHR43765">
    <property type="entry name" value="2-DEHYDROPANTOATE 2-REDUCTASE-RELATED"/>
    <property type="match status" value="1"/>
</dbReference>
<dbReference type="SUPFAM" id="SSF48179">
    <property type="entry name" value="6-phosphogluconate dehydrogenase C-terminal domain-like"/>
    <property type="match status" value="1"/>
</dbReference>
<evidence type="ECO:0000256" key="11">
    <source>
        <dbReference type="RuleBase" id="RU362068"/>
    </source>
</evidence>
<organism evidence="14 15">
    <name type="scientific">Niallia oryzisoli</name>
    <dbReference type="NCBI Taxonomy" id="1737571"/>
    <lineage>
        <taxon>Bacteria</taxon>
        <taxon>Bacillati</taxon>
        <taxon>Bacillota</taxon>
        <taxon>Bacilli</taxon>
        <taxon>Bacillales</taxon>
        <taxon>Bacillaceae</taxon>
        <taxon>Niallia</taxon>
    </lineage>
</organism>
<evidence type="ECO:0000256" key="7">
    <source>
        <dbReference type="ARBA" id="ARBA00022857"/>
    </source>
</evidence>
<dbReference type="InterPro" id="IPR050838">
    <property type="entry name" value="Ketopantoate_reductase"/>
</dbReference>
<name>A0ABZ2CJ54_9BACI</name>
<protein>
    <recommendedName>
        <fullName evidence="5 11">2-dehydropantoate 2-reductase</fullName>
        <ecNumber evidence="4 11">1.1.1.169</ecNumber>
    </recommendedName>
    <alternativeName>
        <fullName evidence="9 11">Ketopantoate reductase</fullName>
    </alternativeName>
</protein>
<accession>A0ABZ2CJ54</accession>